<accession>A0A6H5GAR6</accession>
<sequence>MFFFLHIRMFSSRSVFYFIFLPEPEPGGAEPGNPSPSINDITSRPDQHGGSSDQPPGTAQQAVGATIPRIYDPRACSVVLWKHSVVREVQHLGVCSRRTSANEERRGQTWIFGIGRRAAAGAELIRDLSCGGHRLRPGREEEISAEEVRRWRAAKWGPRTAMGYKYMRCARECVRTSPAHGGRMRWSPSVGSGTCGGRCGGFSFSFVWIPASTSSPDSIDRIHCARSYAPPRTPPPPPRRSDKEDITVIEEAGSEVASSSNSRTRPGHLRLLDFCEIHQ</sequence>
<gene>
    <name evidence="2" type="ORF">NTEN_LOCUS5950</name>
</gene>
<protein>
    <submittedName>
        <fullName evidence="2">Uncharacterized protein</fullName>
    </submittedName>
</protein>
<evidence type="ECO:0000256" key="1">
    <source>
        <dbReference type="SAM" id="MobiDB-lite"/>
    </source>
</evidence>
<reference evidence="2 3" key="1">
    <citation type="submission" date="2020-02" db="EMBL/GenBank/DDBJ databases">
        <authorList>
            <person name="Ferguson B K."/>
        </authorList>
    </citation>
    <scope>NUCLEOTIDE SEQUENCE [LARGE SCALE GENOMIC DNA]</scope>
</reference>
<organism evidence="2 3">
    <name type="scientific">Nesidiocoris tenuis</name>
    <dbReference type="NCBI Taxonomy" id="355587"/>
    <lineage>
        <taxon>Eukaryota</taxon>
        <taxon>Metazoa</taxon>
        <taxon>Ecdysozoa</taxon>
        <taxon>Arthropoda</taxon>
        <taxon>Hexapoda</taxon>
        <taxon>Insecta</taxon>
        <taxon>Pterygota</taxon>
        <taxon>Neoptera</taxon>
        <taxon>Paraneoptera</taxon>
        <taxon>Hemiptera</taxon>
        <taxon>Heteroptera</taxon>
        <taxon>Panheteroptera</taxon>
        <taxon>Cimicomorpha</taxon>
        <taxon>Miridae</taxon>
        <taxon>Dicyphina</taxon>
        <taxon>Nesidiocoris</taxon>
    </lineage>
</organism>
<feature type="compositionally biased region" description="Low complexity" evidence="1">
    <location>
        <begin position="27"/>
        <end position="36"/>
    </location>
</feature>
<evidence type="ECO:0000313" key="2">
    <source>
        <dbReference type="EMBL" id="CAA9999668.1"/>
    </source>
</evidence>
<feature type="region of interest" description="Disordered" evidence="1">
    <location>
        <begin position="27"/>
        <end position="61"/>
    </location>
</feature>
<proteinExistence type="predicted"/>
<feature type="compositionally biased region" description="Polar residues" evidence="1">
    <location>
        <begin position="37"/>
        <end position="61"/>
    </location>
</feature>
<keyword evidence="3" id="KW-1185">Reference proteome</keyword>
<dbReference type="EMBL" id="CADCXU010009031">
    <property type="protein sequence ID" value="CAA9999668.1"/>
    <property type="molecule type" value="Genomic_DNA"/>
</dbReference>
<evidence type="ECO:0000313" key="3">
    <source>
        <dbReference type="Proteomes" id="UP000479000"/>
    </source>
</evidence>
<feature type="region of interest" description="Disordered" evidence="1">
    <location>
        <begin position="226"/>
        <end position="246"/>
    </location>
</feature>
<dbReference type="AlphaFoldDB" id="A0A6H5GAR6"/>
<dbReference type="Proteomes" id="UP000479000">
    <property type="component" value="Unassembled WGS sequence"/>
</dbReference>
<name>A0A6H5GAR6_9HEMI</name>